<dbReference type="RefSeq" id="WP_146514878.1">
    <property type="nucleotide sequence ID" value="NZ_SJPI01000001.1"/>
</dbReference>
<name>A0A5C5WYD4_9BACT</name>
<dbReference type="AlphaFoldDB" id="A0A5C5WYD4"/>
<dbReference type="EMBL" id="SJPI01000001">
    <property type="protein sequence ID" value="TWT54915.1"/>
    <property type="molecule type" value="Genomic_DNA"/>
</dbReference>
<dbReference type="Gene3D" id="2.40.50.100">
    <property type="match status" value="1"/>
</dbReference>
<dbReference type="OrthoDB" id="9781888at2"/>
<gene>
    <name evidence="3" type="primary">mdtA_1</name>
    <name evidence="3" type="ORF">Pla22_25690</name>
</gene>
<evidence type="ECO:0000313" key="3">
    <source>
        <dbReference type="EMBL" id="TWT54915.1"/>
    </source>
</evidence>
<dbReference type="GO" id="GO:0015562">
    <property type="term" value="F:efflux transmembrane transporter activity"/>
    <property type="evidence" value="ECO:0007669"/>
    <property type="project" value="TreeGrafter"/>
</dbReference>
<dbReference type="GO" id="GO:1990281">
    <property type="term" value="C:efflux pump complex"/>
    <property type="evidence" value="ECO:0007669"/>
    <property type="project" value="TreeGrafter"/>
</dbReference>
<dbReference type="SUPFAM" id="SSF111369">
    <property type="entry name" value="HlyD-like secretion proteins"/>
    <property type="match status" value="1"/>
</dbReference>
<dbReference type="Gene3D" id="2.40.30.170">
    <property type="match status" value="1"/>
</dbReference>
<dbReference type="NCBIfam" id="TIGR01730">
    <property type="entry name" value="RND_mfp"/>
    <property type="match status" value="1"/>
</dbReference>
<comment type="similarity">
    <text evidence="1">Belongs to the membrane fusion protein (MFP) (TC 8.A.1) family.</text>
</comment>
<dbReference type="InterPro" id="IPR006143">
    <property type="entry name" value="RND_pump_MFP"/>
</dbReference>
<organism evidence="3 4">
    <name type="scientific">Rubripirellula amarantea</name>
    <dbReference type="NCBI Taxonomy" id="2527999"/>
    <lineage>
        <taxon>Bacteria</taxon>
        <taxon>Pseudomonadati</taxon>
        <taxon>Planctomycetota</taxon>
        <taxon>Planctomycetia</taxon>
        <taxon>Pirellulales</taxon>
        <taxon>Pirellulaceae</taxon>
        <taxon>Rubripirellula</taxon>
    </lineage>
</organism>
<dbReference type="Pfam" id="PF25917">
    <property type="entry name" value="BSH_RND"/>
    <property type="match status" value="1"/>
</dbReference>
<accession>A0A5C5WYD4</accession>
<dbReference type="InterPro" id="IPR058625">
    <property type="entry name" value="MdtA-like_BSH"/>
</dbReference>
<dbReference type="Proteomes" id="UP000316598">
    <property type="component" value="Unassembled WGS sequence"/>
</dbReference>
<dbReference type="PANTHER" id="PTHR30469:SF12">
    <property type="entry name" value="MULTIDRUG RESISTANCE PROTEIN MDTA"/>
    <property type="match status" value="1"/>
</dbReference>
<comment type="caution">
    <text evidence="3">The sequence shown here is derived from an EMBL/GenBank/DDBJ whole genome shotgun (WGS) entry which is preliminary data.</text>
</comment>
<evidence type="ECO:0000313" key="4">
    <source>
        <dbReference type="Proteomes" id="UP000316598"/>
    </source>
</evidence>
<keyword evidence="4" id="KW-1185">Reference proteome</keyword>
<sequence length="404" mass="43918">MKLLAQAIVRLIIPLAILAGGGYGYTLLSVEVDDGKSRPTKEEAVRSRVQSLHVSDYDVKIETHGVVGPHNRVTLSAEVTGTIRSTERAFEVGSYFKSGELLLQMDSLDYQTALIVAREQHQLAKATLKLAETAHERMKSLSNRNSASDSERDSTFAALVQAQSQVEIAAAAVDQANRDLQRTKIYAPFDGRVASKLIGVGQLVSSGTVLGEVFAIDYAEVRLPIANRELRHLKLPEMEGDPTVSVELRDAIDSDSEAVWDAKIVRTEGALDPDSLELFAIARIDDPFALKSDHRILRIGQPVVAKIQGETLHDVVAIPRGAVRRLDMIYLIDGKERTLRSLSVDPLWTDSDNVVVPGGLLREGELLATTTLVYAPEGSVVEIIPDVDSGNAFAGEPAELEPTP</sequence>
<evidence type="ECO:0000259" key="2">
    <source>
        <dbReference type="Pfam" id="PF25917"/>
    </source>
</evidence>
<reference evidence="3 4" key="1">
    <citation type="submission" date="2019-02" db="EMBL/GenBank/DDBJ databases">
        <title>Deep-cultivation of Planctomycetes and their phenomic and genomic characterization uncovers novel biology.</title>
        <authorList>
            <person name="Wiegand S."/>
            <person name="Jogler M."/>
            <person name="Boedeker C."/>
            <person name="Pinto D."/>
            <person name="Vollmers J."/>
            <person name="Rivas-Marin E."/>
            <person name="Kohn T."/>
            <person name="Peeters S.H."/>
            <person name="Heuer A."/>
            <person name="Rast P."/>
            <person name="Oberbeckmann S."/>
            <person name="Bunk B."/>
            <person name="Jeske O."/>
            <person name="Meyerdierks A."/>
            <person name="Storesund J.E."/>
            <person name="Kallscheuer N."/>
            <person name="Luecker S."/>
            <person name="Lage O.M."/>
            <person name="Pohl T."/>
            <person name="Merkel B.J."/>
            <person name="Hornburger P."/>
            <person name="Mueller R.-W."/>
            <person name="Bruemmer F."/>
            <person name="Labrenz M."/>
            <person name="Spormann A.M."/>
            <person name="Op Den Camp H."/>
            <person name="Overmann J."/>
            <person name="Amann R."/>
            <person name="Jetten M.S.M."/>
            <person name="Mascher T."/>
            <person name="Medema M.H."/>
            <person name="Devos D.P."/>
            <person name="Kaster A.-K."/>
            <person name="Ovreas L."/>
            <person name="Rohde M."/>
            <person name="Galperin M.Y."/>
            <person name="Jogler C."/>
        </authorList>
    </citation>
    <scope>NUCLEOTIDE SEQUENCE [LARGE SCALE GENOMIC DNA]</scope>
    <source>
        <strain evidence="3 4">Pla22</strain>
    </source>
</reference>
<evidence type="ECO:0000256" key="1">
    <source>
        <dbReference type="ARBA" id="ARBA00009477"/>
    </source>
</evidence>
<protein>
    <submittedName>
        <fullName evidence="3">Multidrug resistance protein MdtA</fullName>
    </submittedName>
</protein>
<dbReference type="PANTHER" id="PTHR30469">
    <property type="entry name" value="MULTIDRUG RESISTANCE PROTEIN MDTA"/>
    <property type="match status" value="1"/>
</dbReference>
<feature type="domain" description="Multidrug resistance protein MdtA-like barrel-sandwich hybrid" evidence="2">
    <location>
        <begin position="71"/>
        <end position="209"/>
    </location>
</feature>
<proteinExistence type="inferred from homology"/>
<dbReference type="Gene3D" id="1.10.287.470">
    <property type="entry name" value="Helix hairpin bin"/>
    <property type="match status" value="1"/>
</dbReference>